<feature type="transmembrane region" description="Helical" evidence="1">
    <location>
        <begin position="286"/>
        <end position="306"/>
    </location>
</feature>
<accession>A0ABT9YE76</accession>
<evidence type="ECO:0000256" key="1">
    <source>
        <dbReference type="SAM" id="Phobius"/>
    </source>
</evidence>
<reference evidence="2 3" key="1">
    <citation type="submission" date="2023-07" db="EMBL/GenBank/DDBJ databases">
        <title>Genomic Encyclopedia of Type Strains, Phase IV (KMG-IV): sequencing the most valuable type-strain genomes for metagenomic binning, comparative biology and taxonomic classification.</title>
        <authorList>
            <person name="Goeker M."/>
        </authorList>
    </citation>
    <scope>NUCLEOTIDE SEQUENCE [LARGE SCALE GENOMIC DNA]</scope>
    <source>
        <strain evidence="2 3">DSM 19154</strain>
    </source>
</reference>
<feature type="transmembrane region" description="Helical" evidence="1">
    <location>
        <begin position="70"/>
        <end position="89"/>
    </location>
</feature>
<feature type="transmembrane region" description="Helical" evidence="1">
    <location>
        <begin position="128"/>
        <end position="148"/>
    </location>
</feature>
<keyword evidence="3" id="KW-1185">Reference proteome</keyword>
<feature type="transmembrane region" description="Helical" evidence="1">
    <location>
        <begin position="95"/>
        <end position="116"/>
    </location>
</feature>
<dbReference type="EMBL" id="JAUSUA010000001">
    <property type="protein sequence ID" value="MDQ0205846.1"/>
    <property type="molecule type" value="Genomic_DNA"/>
</dbReference>
<feature type="transmembrane region" description="Helical" evidence="1">
    <location>
        <begin position="154"/>
        <end position="173"/>
    </location>
</feature>
<dbReference type="RefSeq" id="WP_306979813.1">
    <property type="nucleotide sequence ID" value="NZ_JAUSUA010000001.1"/>
</dbReference>
<keyword evidence="1" id="KW-0472">Membrane</keyword>
<sequence>MRELIIGMIASAFFAVTFILNRSMELDGGSWMWSSSLRFFSMMPFLLVLVLFRRNLNGLWKEMSKHPVQWLLWSFVGFVLFYAPITFAASYGPGWLLAGTWQLTIICGTLLAPFFVIKKEGMIQRASIPFTTLVVSFFILLGVILIQLPNANTLSPIEIVLGIGPVVIAAFAFPLGNRKMMELCGGRIDTLQRVLGMTIASLPFWIIIAGVGYATSGLPSGSQLAQSSIVGLSSGVIATTLLFYATNRVRHHQGHLASVEATQSMQVIFVIIGEMLLLSVSPPQGIAMLGIVIIIVGMMLHSYITYKHTKVLVPLKQKTS</sequence>
<comment type="caution">
    <text evidence="2">The sequence shown here is derived from an EMBL/GenBank/DDBJ whole genome shotgun (WGS) entry which is preliminary data.</text>
</comment>
<evidence type="ECO:0000313" key="2">
    <source>
        <dbReference type="EMBL" id="MDQ0205846.1"/>
    </source>
</evidence>
<keyword evidence="1" id="KW-0812">Transmembrane</keyword>
<dbReference type="Proteomes" id="UP001225034">
    <property type="component" value="Unassembled WGS sequence"/>
</dbReference>
<dbReference type="Pfam" id="PF13536">
    <property type="entry name" value="EmrE"/>
    <property type="match status" value="1"/>
</dbReference>
<evidence type="ECO:0000313" key="3">
    <source>
        <dbReference type="Proteomes" id="UP001225034"/>
    </source>
</evidence>
<feature type="transmembrane region" description="Helical" evidence="1">
    <location>
        <begin position="225"/>
        <end position="245"/>
    </location>
</feature>
<feature type="transmembrane region" description="Helical" evidence="1">
    <location>
        <begin position="257"/>
        <end position="280"/>
    </location>
</feature>
<name>A0ABT9YE76_9BACI</name>
<gene>
    <name evidence="2" type="ORF">J2S05_000620</name>
</gene>
<organism evidence="2 3">
    <name type="scientific">Alkalicoccobacillus murimartini</name>
    <dbReference type="NCBI Taxonomy" id="171685"/>
    <lineage>
        <taxon>Bacteria</taxon>
        <taxon>Bacillati</taxon>
        <taxon>Bacillota</taxon>
        <taxon>Bacilli</taxon>
        <taxon>Bacillales</taxon>
        <taxon>Bacillaceae</taxon>
        <taxon>Alkalicoccobacillus</taxon>
    </lineage>
</organism>
<proteinExistence type="predicted"/>
<protein>
    <submittedName>
        <fullName evidence="2">Drug/metabolite transporter (DMT)-like permease</fullName>
    </submittedName>
</protein>
<feature type="transmembrane region" description="Helical" evidence="1">
    <location>
        <begin position="30"/>
        <end position="50"/>
    </location>
</feature>
<feature type="transmembrane region" description="Helical" evidence="1">
    <location>
        <begin position="194"/>
        <end position="213"/>
    </location>
</feature>
<feature type="transmembrane region" description="Helical" evidence="1">
    <location>
        <begin position="5"/>
        <end position="24"/>
    </location>
</feature>
<keyword evidence="1" id="KW-1133">Transmembrane helix</keyword>
<dbReference type="InterPro" id="IPR032713">
    <property type="entry name" value="EmrE"/>
</dbReference>